<dbReference type="AlphaFoldDB" id="A0A3P6FR33"/>
<name>A0A3P6FR33_BRAOL</name>
<reference evidence="2" key="1">
    <citation type="submission" date="2018-11" db="EMBL/GenBank/DDBJ databases">
        <authorList>
            <consortium name="Genoscope - CEA"/>
            <person name="William W."/>
        </authorList>
    </citation>
    <scope>NUCLEOTIDE SEQUENCE</scope>
</reference>
<proteinExistence type="predicted"/>
<evidence type="ECO:0000256" key="1">
    <source>
        <dbReference type="SAM" id="MobiDB-lite"/>
    </source>
</evidence>
<evidence type="ECO:0000313" key="2">
    <source>
        <dbReference type="EMBL" id="VDD46942.1"/>
    </source>
</evidence>
<protein>
    <submittedName>
        <fullName evidence="2">Uncharacterized protein</fullName>
    </submittedName>
</protein>
<accession>A0A3P6FR33</accession>
<organism evidence="2">
    <name type="scientific">Brassica oleracea</name>
    <name type="common">Wild cabbage</name>
    <dbReference type="NCBI Taxonomy" id="3712"/>
    <lineage>
        <taxon>Eukaryota</taxon>
        <taxon>Viridiplantae</taxon>
        <taxon>Streptophyta</taxon>
        <taxon>Embryophyta</taxon>
        <taxon>Tracheophyta</taxon>
        <taxon>Spermatophyta</taxon>
        <taxon>Magnoliopsida</taxon>
        <taxon>eudicotyledons</taxon>
        <taxon>Gunneridae</taxon>
        <taxon>Pentapetalae</taxon>
        <taxon>rosids</taxon>
        <taxon>malvids</taxon>
        <taxon>Brassicales</taxon>
        <taxon>Brassicaceae</taxon>
        <taxon>Brassiceae</taxon>
        <taxon>Brassica</taxon>
    </lineage>
</organism>
<feature type="region of interest" description="Disordered" evidence="1">
    <location>
        <begin position="1"/>
        <end position="22"/>
    </location>
</feature>
<dbReference type="EMBL" id="LR031877">
    <property type="protein sequence ID" value="VDD46942.1"/>
    <property type="molecule type" value="Genomic_DNA"/>
</dbReference>
<gene>
    <name evidence="2" type="ORF">BOLC5T34489H</name>
</gene>
<sequence length="77" mass="8588">MEHTQLPEQMFVAGEEPAGERVNTYHKPKRIESIIDTLDPEEVEFMRKTAFGKIISQAESPSFSGNFGQSPLCASSE</sequence>